<feature type="transmembrane region" description="Helical" evidence="6">
    <location>
        <begin position="286"/>
        <end position="309"/>
    </location>
</feature>
<feature type="transmembrane region" description="Helical" evidence="6">
    <location>
        <begin position="90"/>
        <end position="109"/>
    </location>
</feature>
<dbReference type="InterPro" id="IPR050189">
    <property type="entry name" value="MFS_Efflux_Transporters"/>
</dbReference>
<feature type="transmembrane region" description="Helical" evidence="6">
    <location>
        <begin position="58"/>
        <end position="78"/>
    </location>
</feature>
<organism evidence="8 9">
    <name type="scientific">Streptomyces catenulae</name>
    <dbReference type="NCBI Taxonomy" id="66875"/>
    <lineage>
        <taxon>Bacteria</taxon>
        <taxon>Bacillati</taxon>
        <taxon>Actinomycetota</taxon>
        <taxon>Actinomycetes</taxon>
        <taxon>Kitasatosporales</taxon>
        <taxon>Streptomycetaceae</taxon>
        <taxon>Streptomyces</taxon>
    </lineage>
</organism>
<dbReference type="PANTHER" id="PTHR43124:SF3">
    <property type="entry name" value="CHLORAMPHENICOL EFFLUX PUMP RV0191"/>
    <property type="match status" value="1"/>
</dbReference>
<feature type="transmembrane region" description="Helical" evidence="6">
    <location>
        <begin position="21"/>
        <end position="38"/>
    </location>
</feature>
<evidence type="ECO:0000313" key="8">
    <source>
        <dbReference type="EMBL" id="MEU3712878.1"/>
    </source>
</evidence>
<feature type="transmembrane region" description="Helical" evidence="6">
    <location>
        <begin position="178"/>
        <end position="198"/>
    </location>
</feature>
<keyword evidence="3 6" id="KW-0812">Transmembrane</keyword>
<feature type="domain" description="Major facilitator superfamily (MFS) profile" evidence="7">
    <location>
        <begin position="24"/>
        <end position="398"/>
    </location>
</feature>
<evidence type="ECO:0000256" key="1">
    <source>
        <dbReference type="ARBA" id="ARBA00004651"/>
    </source>
</evidence>
<feature type="transmembrane region" description="Helical" evidence="6">
    <location>
        <begin position="254"/>
        <end position="274"/>
    </location>
</feature>
<evidence type="ECO:0000256" key="5">
    <source>
        <dbReference type="ARBA" id="ARBA00023136"/>
    </source>
</evidence>
<dbReference type="Pfam" id="PF07690">
    <property type="entry name" value="MFS_1"/>
    <property type="match status" value="1"/>
</dbReference>
<feature type="transmembrane region" description="Helical" evidence="6">
    <location>
        <begin position="347"/>
        <end position="366"/>
    </location>
</feature>
<evidence type="ECO:0000256" key="4">
    <source>
        <dbReference type="ARBA" id="ARBA00022989"/>
    </source>
</evidence>
<keyword evidence="4 6" id="KW-1133">Transmembrane helix</keyword>
<evidence type="ECO:0000256" key="2">
    <source>
        <dbReference type="ARBA" id="ARBA00022475"/>
    </source>
</evidence>
<evidence type="ECO:0000313" key="9">
    <source>
        <dbReference type="Proteomes" id="UP001550853"/>
    </source>
</evidence>
<dbReference type="PROSITE" id="PS50850">
    <property type="entry name" value="MFS"/>
    <property type="match status" value="1"/>
</dbReference>
<comment type="caution">
    <text evidence="8">The sequence shown here is derived from an EMBL/GenBank/DDBJ whole genome shotgun (WGS) entry which is preliminary data.</text>
</comment>
<dbReference type="InterPro" id="IPR011701">
    <property type="entry name" value="MFS"/>
</dbReference>
<feature type="transmembrane region" description="Helical" evidence="6">
    <location>
        <begin position="115"/>
        <end position="139"/>
    </location>
</feature>
<dbReference type="RefSeq" id="WP_211266153.1">
    <property type="nucleotide sequence ID" value="NZ_JBEZVI010000020.1"/>
</dbReference>
<dbReference type="PANTHER" id="PTHR43124">
    <property type="entry name" value="PURINE EFFLUX PUMP PBUE"/>
    <property type="match status" value="1"/>
</dbReference>
<dbReference type="Gene3D" id="1.20.1250.20">
    <property type="entry name" value="MFS general substrate transporter like domains"/>
    <property type="match status" value="1"/>
</dbReference>
<keyword evidence="9" id="KW-1185">Reference proteome</keyword>
<reference evidence="8 9" key="1">
    <citation type="submission" date="2024-06" db="EMBL/GenBank/DDBJ databases">
        <title>The Natural Products Discovery Center: Release of the First 8490 Sequenced Strains for Exploring Actinobacteria Biosynthetic Diversity.</title>
        <authorList>
            <person name="Kalkreuter E."/>
            <person name="Kautsar S.A."/>
            <person name="Yang D."/>
            <person name="Bader C.D."/>
            <person name="Teijaro C.N."/>
            <person name="Fluegel L."/>
            <person name="Davis C.M."/>
            <person name="Simpson J.R."/>
            <person name="Lauterbach L."/>
            <person name="Steele A.D."/>
            <person name="Gui C."/>
            <person name="Meng S."/>
            <person name="Li G."/>
            <person name="Viehrig K."/>
            <person name="Ye F."/>
            <person name="Su P."/>
            <person name="Kiefer A.F."/>
            <person name="Nichols A."/>
            <person name="Cepeda A.J."/>
            <person name="Yan W."/>
            <person name="Fan B."/>
            <person name="Jiang Y."/>
            <person name="Adhikari A."/>
            <person name="Zheng C.-J."/>
            <person name="Schuster L."/>
            <person name="Cowan T.M."/>
            <person name="Smanski M.J."/>
            <person name="Chevrette M.G."/>
            <person name="De Carvalho L.P.S."/>
            <person name="Shen B."/>
        </authorList>
    </citation>
    <scope>NUCLEOTIDE SEQUENCE [LARGE SCALE GENOMIC DNA]</scope>
    <source>
        <strain evidence="8 9">NPDC033039</strain>
    </source>
</reference>
<dbReference type="Proteomes" id="UP001550853">
    <property type="component" value="Unassembled WGS sequence"/>
</dbReference>
<protein>
    <submittedName>
        <fullName evidence="8">MFS transporter</fullName>
    </submittedName>
</protein>
<feature type="transmembrane region" description="Helical" evidence="6">
    <location>
        <begin position="223"/>
        <end position="242"/>
    </location>
</feature>
<dbReference type="InterPro" id="IPR036259">
    <property type="entry name" value="MFS_trans_sf"/>
</dbReference>
<evidence type="ECO:0000259" key="7">
    <source>
        <dbReference type="PROSITE" id="PS50850"/>
    </source>
</evidence>
<keyword evidence="2" id="KW-1003">Cell membrane</keyword>
<sequence>MVQVEEFEDRSAAKESSASRGWPGVVAVAIGTFTVVTSEMLPVGLLTPMGGALKVSEGVAGLTLTITGLVAAVSSPLLTSALGRFDRRVVLCALMTVLLIGNLGAAWAPNFGVMIAARVLVGIGMGGVWAIAAGIAVRLVPPKSVGPATSLVFSGIAVASVLGIPAGAYIGALAGWRAAFVAVGGLALLVILAMAVLLPKLPAEGSVQLGGVMKLFGNPQVRTGLIVVACLVTGHFAAYTYVRPVLEDVSGAGAGMIGTLLLVYGIAGVAGNFISGAGAGRSPRKTLLVITVVMAVTVLLLPFVGGSLWVAGALMAVWGLTYGGVSVSTQTWILASSPDAREGASSLFVGVFNGAIALGALLGGQAADASGITSAMWVGGGFALAALVATAVGRAPASGRL</sequence>
<keyword evidence="5 6" id="KW-0472">Membrane</keyword>
<dbReference type="EMBL" id="JBEZVI010000020">
    <property type="protein sequence ID" value="MEU3712878.1"/>
    <property type="molecule type" value="Genomic_DNA"/>
</dbReference>
<gene>
    <name evidence="8" type="ORF">AB0E61_22640</name>
</gene>
<accession>A0ABV2Z4F8</accession>
<name>A0ABV2Z4F8_9ACTN</name>
<feature type="transmembrane region" description="Helical" evidence="6">
    <location>
        <begin position="151"/>
        <end position="172"/>
    </location>
</feature>
<proteinExistence type="predicted"/>
<comment type="subcellular location">
    <subcellularLocation>
        <location evidence="1">Cell membrane</location>
        <topology evidence="1">Multi-pass membrane protein</topology>
    </subcellularLocation>
</comment>
<dbReference type="InterPro" id="IPR020846">
    <property type="entry name" value="MFS_dom"/>
</dbReference>
<feature type="transmembrane region" description="Helical" evidence="6">
    <location>
        <begin position="372"/>
        <end position="392"/>
    </location>
</feature>
<evidence type="ECO:0000256" key="6">
    <source>
        <dbReference type="SAM" id="Phobius"/>
    </source>
</evidence>
<evidence type="ECO:0000256" key="3">
    <source>
        <dbReference type="ARBA" id="ARBA00022692"/>
    </source>
</evidence>
<dbReference type="CDD" id="cd17324">
    <property type="entry name" value="MFS_NepI_like"/>
    <property type="match status" value="1"/>
</dbReference>
<dbReference type="SUPFAM" id="SSF103473">
    <property type="entry name" value="MFS general substrate transporter"/>
    <property type="match status" value="1"/>
</dbReference>
<feature type="transmembrane region" description="Helical" evidence="6">
    <location>
        <begin position="315"/>
        <end position="335"/>
    </location>
</feature>